<dbReference type="AlphaFoldDB" id="A0A951PFT4"/>
<sequence length="343" mass="37897">MTEILLRELTRSDIDWMATAGQRRIFAAGATVLEAEATDYDMYLILEGALALLLPGAEEMQELSVLSSGDILGSFFLFNSYSFPVTVQAKEASLLLAIPQSVMLDKLQKDEAFSARFFRAMALLLAHRQQEIIQRSPRSLVIQSLFEKGMLSTFSCLQDGDLCWFCSRGQVQRVEPGWRIPEGKPLDALYILLKGSLAMLVCNQQRQALSLAFGAVESTAADCVAELQPGEILGVTQMLGLGTNPYAIEATVDSLLLAVPLSQLNTQLQADPGFASRLYRALASVTADRTQRILLRLRTERISAPTMSQMRNESEALGVEVLQQMSVARAKFNWLLKQLDVKV</sequence>
<proteinExistence type="predicted"/>
<reference evidence="2" key="2">
    <citation type="journal article" date="2022" name="Microbiol. Resour. Announc.">
        <title>Metagenome Sequencing to Explore Phylogenomics of Terrestrial Cyanobacteria.</title>
        <authorList>
            <person name="Ward R.D."/>
            <person name="Stajich J.E."/>
            <person name="Johansen J.R."/>
            <person name="Huntemann M."/>
            <person name="Clum A."/>
            <person name="Foster B."/>
            <person name="Foster B."/>
            <person name="Roux S."/>
            <person name="Palaniappan K."/>
            <person name="Varghese N."/>
            <person name="Mukherjee S."/>
            <person name="Reddy T.B.K."/>
            <person name="Daum C."/>
            <person name="Copeland A."/>
            <person name="Chen I.A."/>
            <person name="Ivanova N.N."/>
            <person name="Kyrpides N.C."/>
            <person name="Shapiro N."/>
            <person name="Eloe-Fadrosh E.A."/>
            <person name="Pietrasiak N."/>
        </authorList>
    </citation>
    <scope>NUCLEOTIDE SEQUENCE</scope>
    <source>
        <strain evidence="2">GSE-TBD4-15B</strain>
    </source>
</reference>
<dbReference type="InterPro" id="IPR014710">
    <property type="entry name" value="RmlC-like_jellyroll"/>
</dbReference>
<protein>
    <submittedName>
        <fullName evidence="2">Cyclic nucleotide-binding domain-containing protein</fullName>
    </submittedName>
</protein>
<dbReference type="CDD" id="cd00038">
    <property type="entry name" value="CAP_ED"/>
    <property type="match status" value="2"/>
</dbReference>
<dbReference type="InterPro" id="IPR018490">
    <property type="entry name" value="cNMP-bd_dom_sf"/>
</dbReference>
<dbReference type="GO" id="GO:0005829">
    <property type="term" value="C:cytosol"/>
    <property type="evidence" value="ECO:0007669"/>
    <property type="project" value="TreeGrafter"/>
</dbReference>
<comment type="caution">
    <text evidence="2">The sequence shown here is derived from an EMBL/GenBank/DDBJ whole genome shotgun (WGS) entry which is preliminary data.</text>
</comment>
<dbReference type="SUPFAM" id="SSF51206">
    <property type="entry name" value="cAMP-binding domain-like"/>
    <property type="match status" value="2"/>
</dbReference>
<gene>
    <name evidence="2" type="ORF">KME07_23020</name>
</gene>
<evidence type="ECO:0000313" key="3">
    <source>
        <dbReference type="Proteomes" id="UP000707356"/>
    </source>
</evidence>
<dbReference type="InterPro" id="IPR050397">
    <property type="entry name" value="Env_Response_Regulators"/>
</dbReference>
<organism evidence="2 3">
    <name type="scientific">Pegethrix bostrychoides GSE-TBD4-15B</name>
    <dbReference type="NCBI Taxonomy" id="2839662"/>
    <lineage>
        <taxon>Bacteria</taxon>
        <taxon>Bacillati</taxon>
        <taxon>Cyanobacteriota</taxon>
        <taxon>Cyanophyceae</taxon>
        <taxon>Oculatellales</taxon>
        <taxon>Oculatellaceae</taxon>
        <taxon>Pegethrix</taxon>
    </lineage>
</organism>
<dbReference type="SMART" id="SM00100">
    <property type="entry name" value="cNMP"/>
    <property type="match status" value="2"/>
</dbReference>
<dbReference type="PANTHER" id="PTHR24567">
    <property type="entry name" value="CRP FAMILY TRANSCRIPTIONAL REGULATORY PROTEIN"/>
    <property type="match status" value="1"/>
</dbReference>
<dbReference type="EMBL" id="JAHHHV010000087">
    <property type="protein sequence ID" value="MBW4468310.1"/>
    <property type="molecule type" value="Genomic_DNA"/>
</dbReference>
<name>A0A951PFT4_9CYAN</name>
<dbReference type="InterPro" id="IPR000595">
    <property type="entry name" value="cNMP-bd_dom"/>
</dbReference>
<reference evidence="2" key="1">
    <citation type="submission" date="2021-05" db="EMBL/GenBank/DDBJ databases">
        <authorList>
            <person name="Pietrasiak N."/>
            <person name="Ward R."/>
            <person name="Stajich J.E."/>
            <person name="Kurbessoian T."/>
        </authorList>
    </citation>
    <scope>NUCLEOTIDE SEQUENCE</scope>
    <source>
        <strain evidence="2">GSE-TBD4-15B</strain>
    </source>
</reference>
<evidence type="ECO:0000313" key="2">
    <source>
        <dbReference type="EMBL" id="MBW4468310.1"/>
    </source>
</evidence>
<dbReference type="PANTHER" id="PTHR24567:SF26">
    <property type="entry name" value="REGULATORY PROTEIN YEIL"/>
    <property type="match status" value="1"/>
</dbReference>
<dbReference type="GO" id="GO:0003700">
    <property type="term" value="F:DNA-binding transcription factor activity"/>
    <property type="evidence" value="ECO:0007669"/>
    <property type="project" value="TreeGrafter"/>
</dbReference>
<dbReference type="Proteomes" id="UP000707356">
    <property type="component" value="Unassembled WGS sequence"/>
</dbReference>
<dbReference type="Gene3D" id="2.60.120.10">
    <property type="entry name" value="Jelly Rolls"/>
    <property type="match status" value="2"/>
</dbReference>
<dbReference type="Pfam" id="PF00027">
    <property type="entry name" value="cNMP_binding"/>
    <property type="match status" value="1"/>
</dbReference>
<dbReference type="PROSITE" id="PS50042">
    <property type="entry name" value="CNMP_BINDING_3"/>
    <property type="match status" value="1"/>
</dbReference>
<feature type="domain" description="Cyclic nucleotide-binding" evidence="1">
    <location>
        <begin position="5"/>
        <end position="98"/>
    </location>
</feature>
<evidence type="ECO:0000259" key="1">
    <source>
        <dbReference type="PROSITE" id="PS50042"/>
    </source>
</evidence>
<accession>A0A951PFT4</accession>